<reference evidence="2 3" key="1">
    <citation type="journal article" date="2007" name="Science">
        <title>The Fusarium graminearum genome reveals a link between localized polymorphism and pathogen specialization.</title>
        <authorList>
            <person name="Cuomo C.A."/>
            <person name="Gueldener U."/>
            <person name="Xu J.-R."/>
            <person name="Trail F."/>
            <person name="Turgeon B.G."/>
            <person name="Di Pietro A."/>
            <person name="Walton J.D."/>
            <person name="Ma L.-J."/>
            <person name="Baker S.E."/>
            <person name="Rep M."/>
            <person name="Adam G."/>
            <person name="Antoniw J."/>
            <person name="Baldwin T."/>
            <person name="Calvo S.E."/>
            <person name="Chang Y.-L."/>
            <person name="DeCaprio D."/>
            <person name="Gale L.R."/>
            <person name="Gnerre S."/>
            <person name="Goswami R.S."/>
            <person name="Hammond-Kosack K."/>
            <person name="Harris L.J."/>
            <person name="Hilburn K."/>
            <person name="Kennell J.C."/>
            <person name="Kroken S."/>
            <person name="Magnuson J.K."/>
            <person name="Mannhaupt G."/>
            <person name="Mauceli E.W."/>
            <person name="Mewes H.-W."/>
            <person name="Mitterbauer R."/>
            <person name="Muehlbauer G."/>
            <person name="Muensterkoetter M."/>
            <person name="Nelson D."/>
            <person name="O'Donnell K."/>
            <person name="Ouellet T."/>
            <person name="Qi W."/>
            <person name="Quesneville H."/>
            <person name="Roncero M.I.G."/>
            <person name="Seong K.-Y."/>
            <person name="Tetko I.V."/>
            <person name="Urban M."/>
            <person name="Waalwijk C."/>
            <person name="Ward T.J."/>
            <person name="Yao J."/>
            <person name="Birren B.W."/>
            <person name="Kistler H.C."/>
        </authorList>
    </citation>
    <scope>NUCLEOTIDE SEQUENCE [LARGE SCALE GENOMIC DNA]</scope>
    <source>
        <strain evidence="3">ATCC MYA-4620 / CBS 123657 / FGSC 9075 / NRRL 31084 / PH-1</strain>
        <strain evidence="2">PH-1 / ATCC MYA-4620 / FGSC 9075 / NRRL 31084</strain>
    </source>
</reference>
<dbReference type="HOGENOM" id="CLU_2061616_0_0_1"/>
<accession>I1S1Z7</accession>
<evidence type="ECO:0000313" key="1">
    <source>
        <dbReference type="EMBL" id="CEF87117.1"/>
    </source>
</evidence>
<protein>
    <submittedName>
        <fullName evidence="1">Chromosome 3, complete genome</fullName>
    </submittedName>
</protein>
<sequence>MSTGGPSIIIHPSPVPDSTICVSQYATISTDGTYIRFGPAPTLSIYVVIEKPNTEGQYQWSLTLYSNPPEKWKNYTIFRIGSTDEWIGAFHSCDPRAFNTIVEGFKVGQIDIGWLNTIDQACNAVGRTGRGRQNLSVGSGMLRWKP</sequence>
<name>I1S1Z7_GIBZE</name>
<reference evidence="2" key="5">
    <citation type="submission" date="2017-01" db="UniProtKB">
        <authorList>
            <consortium name="EnsemblFungi"/>
        </authorList>
    </citation>
    <scope>IDENTIFICATION</scope>
    <source>
        <strain evidence="2">PH-1 / ATCC MYA-4620 / FGSC 9075 / NRRL 31084</strain>
    </source>
</reference>
<dbReference type="InParanoid" id="I1S1Z7"/>
<reference key="3">
    <citation type="submission" date="2014-02" db="EMBL/GenBank/DDBJ databases">
        <title>A revised Fusarium graminearum genomic reference sequence using whole shotgun re-sequencing.</title>
        <authorList>
            <person name="King R."/>
            <person name="Urban M."/>
            <person name="Hassani-Pak K."/>
            <person name="Hammond-Kosack K."/>
        </authorList>
    </citation>
    <scope>NUCLEOTIDE SEQUENCE</scope>
    <source>
        <strain>PH-1</strain>
    </source>
</reference>
<reference evidence="2 3" key="2">
    <citation type="journal article" date="2010" name="Nature">
        <title>Comparative genomics reveals mobile pathogenicity chromosomes in Fusarium.</title>
        <authorList>
            <person name="Ma L.J."/>
            <person name="van der Does H.C."/>
            <person name="Borkovich K.A."/>
            <person name="Coleman J.J."/>
            <person name="Daboussi M.J."/>
            <person name="Di Pietro A."/>
            <person name="Dufresne M."/>
            <person name="Freitag M."/>
            <person name="Grabherr M."/>
            <person name="Henrissat B."/>
            <person name="Houterman P.M."/>
            <person name="Kang S."/>
            <person name="Shim W.B."/>
            <person name="Woloshuk C."/>
            <person name="Xie X."/>
            <person name="Xu J.R."/>
            <person name="Antoniw J."/>
            <person name="Baker S.E."/>
            <person name="Bluhm B.H."/>
            <person name="Breakspear A."/>
            <person name="Brown D.W."/>
            <person name="Butchko R.A."/>
            <person name="Chapman S."/>
            <person name="Coulson R."/>
            <person name="Coutinho P.M."/>
            <person name="Danchin E.G."/>
            <person name="Diener A."/>
            <person name="Gale L.R."/>
            <person name="Gardiner D.M."/>
            <person name="Goff S."/>
            <person name="Hammond-Kosack K.E."/>
            <person name="Hilburn K."/>
            <person name="Hua-Van A."/>
            <person name="Jonkers W."/>
            <person name="Kazan K."/>
            <person name="Kodira C.D."/>
            <person name="Koehrsen M."/>
            <person name="Kumar L."/>
            <person name="Lee Y.H."/>
            <person name="Li L."/>
            <person name="Manners J.M."/>
            <person name="Miranda-Saavedra D."/>
            <person name="Mukherjee M."/>
            <person name="Park G."/>
            <person name="Park J."/>
            <person name="Park S.Y."/>
            <person name="Proctor R.H."/>
            <person name="Regev A."/>
            <person name="Ruiz-Roldan M.C."/>
            <person name="Sain D."/>
            <person name="Sakthikumar S."/>
            <person name="Sykes S."/>
            <person name="Schwartz D.C."/>
            <person name="Turgeon B.G."/>
            <person name="Wapinski I."/>
            <person name="Yoder O."/>
            <person name="Young S."/>
            <person name="Zeng Q."/>
            <person name="Zhou S."/>
            <person name="Galagan J."/>
            <person name="Cuomo C.A."/>
            <person name="Kistler H.C."/>
            <person name="Rep M."/>
        </authorList>
    </citation>
    <scope>GENOME REANNOTATION</scope>
    <source>
        <strain evidence="3">ATCC MYA-4620 / CBS 123657 / FGSC 9075 / NRRL 31084 / PH-1</strain>
        <strain evidence="2">PH-1 / ATCC MYA-4620 / FGSC 9075 / NRRL 31084</strain>
    </source>
</reference>
<gene>
    <name evidence="2" type="primary">FG10777.1</name>
    <name evidence="1" type="ORF">FGRAMPH1_01T20443</name>
</gene>
<dbReference type="KEGG" id="fgr:FGSG_10777"/>
<dbReference type="RefSeq" id="XP_011325626.1">
    <property type="nucleotide sequence ID" value="XM_011327324.1"/>
</dbReference>
<dbReference type="AlphaFoldDB" id="I1S1Z7"/>
<organism evidence="1 3">
    <name type="scientific">Gibberella zeae (strain ATCC MYA-4620 / CBS 123657 / FGSC 9075 / NRRL 31084 / PH-1)</name>
    <name type="common">Wheat head blight fungus</name>
    <name type="synonym">Fusarium graminearum</name>
    <dbReference type="NCBI Taxonomy" id="229533"/>
    <lineage>
        <taxon>Eukaryota</taxon>
        <taxon>Fungi</taxon>
        <taxon>Dikarya</taxon>
        <taxon>Ascomycota</taxon>
        <taxon>Pezizomycotina</taxon>
        <taxon>Sordariomycetes</taxon>
        <taxon>Hypocreomycetidae</taxon>
        <taxon>Hypocreales</taxon>
        <taxon>Nectriaceae</taxon>
        <taxon>Fusarium</taxon>
    </lineage>
</organism>
<evidence type="ECO:0000313" key="3">
    <source>
        <dbReference type="Proteomes" id="UP000070720"/>
    </source>
</evidence>
<keyword evidence="3" id="KW-1185">Reference proteome</keyword>
<dbReference type="VEuPathDB" id="FungiDB:FGRAMPH1_01G20443"/>
<reference evidence="1 3" key="4">
    <citation type="journal article" date="2015" name="BMC Genomics">
        <title>The completed genome sequence of the pathogenic ascomycete fungus Fusarium graminearum.</title>
        <authorList>
            <person name="King R."/>
            <person name="Urban M."/>
            <person name="Hammond-Kosack M.C."/>
            <person name="Hassani-Pak K."/>
            <person name="Hammond-Kosack K.E."/>
        </authorList>
    </citation>
    <scope>NUCLEOTIDE SEQUENCE [LARGE SCALE GENOMIC DNA]</scope>
    <source>
        <strain evidence="3">ATCC MYA-4620 / CBS 123657 / FGSC 9075 / NRRL 31084 / PH-1</strain>
        <strain evidence="1">PH-1</strain>
    </source>
</reference>
<evidence type="ECO:0000313" key="2">
    <source>
        <dbReference type="EnsemblFungi" id="CEF87117"/>
    </source>
</evidence>
<proteinExistence type="predicted"/>
<dbReference type="Proteomes" id="UP000070720">
    <property type="component" value="Chromosome 3"/>
</dbReference>
<dbReference type="EMBL" id="HG970334">
    <property type="protein sequence ID" value="CEF87117.1"/>
    <property type="molecule type" value="Genomic_DNA"/>
</dbReference>
<dbReference type="EnsemblFungi" id="CEF87117">
    <property type="protein sequence ID" value="CEF87117"/>
    <property type="gene ID" value="FGRRES_10777"/>
</dbReference>